<feature type="domain" description="AARP2CN" evidence="3">
    <location>
        <begin position="220"/>
        <end position="301"/>
    </location>
</feature>
<evidence type="ECO:0000256" key="1">
    <source>
        <dbReference type="ARBA" id="ARBA00038288"/>
    </source>
</evidence>
<dbReference type="GO" id="GO:0005525">
    <property type="term" value="F:GTP binding"/>
    <property type="evidence" value="ECO:0007669"/>
    <property type="project" value="TreeGrafter"/>
</dbReference>
<name>A0AAV7GHC0_DENCH</name>
<dbReference type="PANTHER" id="PTHR12858">
    <property type="entry name" value="RIBOSOME BIOGENESIS PROTEIN"/>
    <property type="match status" value="1"/>
</dbReference>
<dbReference type="GO" id="GO:0005634">
    <property type="term" value="C:nucleus"/>
    <property type="evidence" value="ECO:0007669"/>
    <property type="project" value="InterPro"/>
</dbReference>
<dbReference type="AlphaFoldDB" id="A0AAV7GHC0"/>
<dbReference type="Pfam" id="PF04950">
    <property type="entry name" value="RIBIOP_C"/>
    <property type="match status" value="1"/>
</dbReference>
<dbReference type="GO" id="GO:0000462">
    <property type="term" value="P:maturation of SSU-rRNA from tricistronic rRNA transcript (SSU-rRNA, 5.8S rRNA, LSU-rRNA)"/>
    <property type="evidence" value="ECO:0007669"/>
    <property type="project" value="TreeGrafter"/>
</dbReference>
<evidence type="ECO:0000259" key="3">
    <source>
        <dbReference type="SMART" id="SM00785"/>
    </source>
</evidence>
<dbReference type="EMBL" id="JAGFBR010000014">
    <property type="protein sequence ID" value="KAH0455481.1"/>
    <property type="molecule type" value="Genomic_DNA"/>
</dbReference>
<accession>A0AAV7GHC0</accession>
<evidence type="ECO:0000313" key="6">
    <source>
        <dbReference type="Proteomes" id="UP000775213"/>
    </source>
</evidence>
<feature type="region of interest" description="Disordered" evidence="2">
    <location>
        <begin position="404"/>
        <end position="427"/>
    </location>
</feature>
<dbReference type="GO" id="GO:0000479">
    <property type="term" value="P:endonucleolytic cleavage of tricistronic rRNA transcript (SSU-rRNA, 5.8S rRNA, LSU-rRNA)"/>
    <property type="evidence" value="ECO:0007669"/>
    <property type="project" value="TreeGrafter"/>
</dbReference>
<evidence type="ECO:0000313" key="5">
    <source>
        <dbReference type="EMBL" id="KAH0455481.1"/>
    </source>
</evidence>
<protein>
    <submittedName>
        <fullName evidence="5">Uncharacterized protein</fullName>
    </submittedName>
</protein>
<dbReference type="Pfam" id="PF08142">
    <property type="entry name" value="AARP2CN"/>
    <property type="match status" value="1"/>
</dbReference>
<gene>
    <name evidence="5" type="ORF">IEQ34_015513</name>
</gene>
<keyword evidence="6" id="KW-1185">Reference proteome</keyword>
<dbReference type="Proteomes" id="UP000775213">
    <property type="component" value="Unassembled WGS sequence"/>
</dbReference>
<dbReference type="GO" id="GO:0030688">
    <property type="term" value="C:preribosome, small subunit precursor"/>
    <property type="evidence" value="ECO:0007669"/>
    <property type="project" value="TreeGrafter"/>
</dbReference>
<proteinExistence type="inferred from homology"/>
<dbReference type="SMART" id="SM00785">
    <property type="entry name" value="AARP2CN"/>
    <property type="match status" value="1"/>
</dbReference>
<feature type="region of interest" description="Disordered" evidence="2">
    <location>
        <begin position="1"/>
        <end position="23"/>
    </location>
</feature>
<sequence>MGGSRVQVNKAHKSRFTSKSSRQAHRIPLIGNSRIAKSNKNAMKGARAIRIQRTKMLRDQKRATLLKDKRALSGPSSSPRIIVLCGLSSAVNLDMLAKELFILLSGEESGAISATVASQTYKLRTTVLIAPYGDLVADLIAFVVSVNSLNDGCETGFIDTFGIQCLSVFRAIGLPSTTVLIRDLPAGMREKQNVKKNAISCLGSELPEDCRFYPADTKEELHKFMWLFKDQHLSAPHWRSHRPYLVSQEVGLELDNNKPGKCTLLVSGYVRAHNLSVNQLVHVSGAGDFQLDKIDVLKDPVPLNEKKGFNSMDSDNPNCIQVVATLKPDALKQEPLVVENIPDPLAGEQTWPTEADMEEANANNKKRKLQRKKLPRGTSDYQAAWIVEDSDDDVADGSVEEGDGMVLDGHKNNFTREESNQSESESVYNMENFDEETEADTDMADDANLTREQIEAEIKKLKDASGLDQEFPDEVDTPLDIPAKKRFAKYRGLKSFRTSSWDPQESLPQEYARIFNFDNFTKTQNHVLAKALKIDQGDEDSSVQVGSYVRLHLKDVAVDLASKIYNLSQRFPMVACGLLQHESKMSVLHFSIKKHDSYDAPVKSKENFTFHVGFRQFVARPVFSSDNINSDKHKMERFLLPGSFLIASIYAPISFPPMPLVVLKNKHGDVPAVAAVGSLRSVDPYRIILKKIILTGYPLRVSKKKATVRYMFHNPEDVRWFKPVELYTKCGRRGLIKDSVGTHGAMKCVFNGVIQQHDTVCMSLYKRAYPKWPEQLFPLHCINTNKNIERKIIEINLIFAQQKLFLKVLNPIKFSLSLSTTEALHGSSRRLIEDLKWKKPVSILLLTEALHGPGRRWIEDLKWKKPLINKMKANKRLYHKMSILLLSGFLNNLSNIIVI</sequence>
<dbReference type="InterPro" id="IPR007034">
    <property type="entry name" value="BMS1_TSR1_C"/>
</dbReference>
<dbReference type="InterPro" id="IPR012948">
    <property type="entry name" value="AARP2CN"/>
</dbReference>
<feature type="compositionally biased region" description="Basic and acidic residues" evidence="2">
    <location>
        <begin position="408"/>
        <end position="419"/>
    </location>
</feature>
<comment type="similarity">
    <text evidence="1">Belongs to the TRAFAC class translation factor GTPase superfamily. Bms1-like GTPase family. TSR1 subfamily.</text>
</comment>
<dbReference type="GO" id="GO:0003924">
    <property type="term" value="F:GTPase activity"/>
    <property type="evidence" value="ECO:0007669"/>
    <property type="project" value="TreeGrafter"/>
</dbReference>
<feature type="domain" description="Ribosome biogenesis protein BMS1/TSR1 C-terminal" evidence="4">
    <location>
        <begin position="474"/>
        <end position="768"/>
    </location>
</feature>
<dbReference type="GO" id="GO:0034511">
    <property type="term" value="F:U3 snoRNA binding"/>
    <property type="evidence" value="ECO:0007669"/>
    <property type="project" value="TreeGrafter"/>
</dbReference>
<dbReference type="SMART" id="SM01362">
    <property type="entry name" value="DUF663"/>
    <property type="match status" value="1"/>
</dbReference>
<organism evidence="5 6">
    <name type="scientific">Dendrobium chrysotoxum</name>
    <name type="common">Orchid</name>
    <dbReference type="NCBI Taxonomy" id="161865"/>
    <lineage>
        <taxon>Eukaryota</taxon>
        <taxon>Viridiplantae</taxon>
        <taxon>Streptophyta</taxon>
        <taxon>Embryophyta</taxon>
        <taxon>Tracheophyta</taxon>
        <taxon>Spermatophyta</taxon>
        <taxon>Magnoliopsida</taxon>
        <taxon>Liliopsida</taxon>
        <taxon>Asparagales</taxon>
        <taxon>Orchidaceae</taxon>
        <taxon>Epidendroideae</taxon>
        <taxon>Malaxideae</taxon>
        <taxon>Dendrobiinae</taxon>
        <taxon>Dendrobium</taxon>
    </lineage>
</organism>
<comment type="caution">
    <text evidence="5">The sequence shown here is derived from an EMBL/GenBank/DDBJ whole genome shotgun (WGS) entry which is preliminary data.</text>
</comment>
<dbReference type="PANTHER" id="PTHR12858:SF1">
    <property type="entry name" value="PRE-RRNA-PROCESSING PROTEIN TSR1 HOMOLOG"/>
    <property type="match status" value="1"/>
</dbReference>
<dbReference type="InterPro" id="IPR039761">
    <property type="entry name" value="Bms1/Tsr1"/>
</dbReference>
<evidence type="ECO:0000259" key="4">
    <source>
        <dbReference type="SMART" id="SM01362"/>
    </source>
</evidence>
<evidence type="ECO:0000256" key="2">
    <source>
        <dbReference type="SAM" id="MobiDB-lite"/>
    </source>
</evidence>
<reference evidence="5 6" key="1">
    <citation type="journal article" date="2021" name="Hortic Res">
        <title>Chromosome-scale assembly of the Dendrobium chrysotoxum genome enhances the understanding of orchid evolution.</title>
        <authorList>
            <person name="Zhang Y."/>
            <person name="Zhang G.Q."/>
            <person name="Zhang D."/>
            <person name="Liu X.D."/>
            <person name="Xu X.Y."/>
            <person name="Sun W.H."/>
            <person name="Yu X."/>
            <person name="Zhu X."/>
            <person name="Wang Z.W."/>
            <person name="Zhao X."/>
            <person name="Zhong W.Y."/>
            <person name="Chen H."/>
            <person name="Yin W.L."/>
            <person name="Huang T."/>
            <person name="Niu S.C."/>
            <person name="Liu Z.J."/>
        </authorList>
    </citation>
    <scope>NUCLEOTIDE SEQUENCE [LARGE SCALE GENOMIC DNA]</scope>
    <source>
        <strain evidence="5">Lindl</strain>
    </source>
</reference>